<reference evidence="2 3" key="2">
    <citation type="submission" date="2020-02" db="EMBL/GenBank/DDBJ databases">
        <title>Genome sequences of Thiorhodococcus mannitoliphagus and Thiorhodococcus minor, purple sulfur photosynthetic bacteria in the gammaproteobacterial family, Chromatiaceae.</title>
        <authorList>
            <person name="Aviles F.A."/>
            <person name="Meyer T.E."/>
            <person name="Kyndt J.A."/>
        </authorList>
    </citation>
    <scope>NUCLEOTIDE SEQUENCE [LARGE SCALE GENOMIC DNA]</scope>
    <source>
        <strain evidence="2 3">DSM 18266</strain>
    </source>
</reference>
<keyword evidence="3" id="KW-1185">Reference proteome</keyword>
<name>A0A6P1DSR7_9GAMM</name>
<evidence type="ECO:0000313" key="3">
    <source>
        <dbReference type="Proteomes" id="UP000471640"/>
    </source>
</evidence>
<reference evidence="3" key="1">
    <citation type="journal article" date="2020" name="Microbiol. Resour. Announc.">
        <title>Draft Genome Sequences of Thiorhodococcus mannitoliphagus and Thiorhodococcus minor, Purple Sulfur Photosynthetic Bacteria in the Gammaproteobacterial Family Chromatiaceae.</title>
        <authorList>
            <person name="Aviles F.A."/>
            <person name="Meyer T.E."/>
            <person name="Kyndt J.A."/>
        </authorList>
    </citation>
    <scope>NUCLEOTIDE SEQUENCE [LARGE SCALE GENOMIC DNA]</scope>
    <source>
        <strain evidence="3">DSM 18266</strain>
    </source>
</reference>
<dbReference type="AlphaFoldDB" id="A0A6P1DSR7"/>
<dbReference type="Proteomes" id="UP000471640">
    <property type="component" value="Unassembled WGS sequence"/>
</dbReference>
<evidence type="ECO:0000256" key="1">
    <source>
        <dbReference type="SAM" id="MobiDB-lite"/>
    </source>
</evidence>
<organism evidence="2 3">
    <name type="scientific">Thiorhodococcus mannitoliphagus</name>
    <dbReference type="NCBI Taxonomy" id="329406"/>
    <lineage>
        <taxon>Bacteria</taxon>
        <taxon>Pseudomonadati</taxon>
        <taxon>Pseudomonadota</taxon>
        <taxon>Gammaproteobacteria</taxon>
        <taxon>Chromatiales</taxon>
        <taxon>Chromatiaceae</taxon>
        <taxon>Thiorhodococcus</taxon>
    </lineage>
</organism>
<protein>
    <submittedName>
        <fullName evidence="2">TIGR03790 family protein</fullName>
    </submittedName>
</protein>
<accession>A0A6P1DSR7</accession>
<dbReference type="EMBL" id="JAAIJR010000015">
    <property type="protein sequence ID" value="NEX19746.1"/>
    <property type="molecule type" value="Genomic_DNA"/>
</dbReference>
<dbReference type="NCBIfam" id="TIGR03790">
    <property type="entry name" value="TIGR03790 family protein"/>
    <property type="match status" value="1"/>
</dbReference>
<proteinExistence type="predicted"/>
<sequence length="494" mass="53377">MGGHQVSVRAHDRLLEGSLRTRQGPGGWSGILSNSTEHAGDPAVSEQARGLSPRTRVPRLPGPRVLTLNSLGSASSWLWSGLLLGLCLSAKAPVQAAPVVLLPKQALAAEDIAIIVNRRDPISVAVGRYYRRARGVPTDHVIEVSFRAGSSEIAASEFESVYARVQSQTPEEVQAYALTWTQPYRVDCMSITTAFALGFDEDYCASGCRLTKASPYFASKSRRPFAADGIRPTMMIPGPTFEAAQALIDRGVAADNTRPSGTAYLVSTSDKARNVRAQGYAETIRELGEALRIRRLSADFIQGKSDVLFYFTGAVEVPRLTTNGFRPGAIADHLTSTGGKLTDSHQMSSLRWLDAGATGSYGTVTEPCNFVAKFPDVRAVIRAYVTGSTLLEAYWQSVLMPGQGVFVGEPLARPYGGYLMSNRGGQWVLSTYALKPGAYRLEGASSPLGPYKSVMTFVKPSAQRVELRLPLPVLKYYRILEGPAPAQGRDLTLN</sequence>
<evidence type="ECO:0000313" key="2">
    <source>
        <dbReference type="EMBL" id="NEX19746.1"/>
    </source>
</evidence>
<gene>
    <name evidence="2" type="ORF">G3480_05350</name>
</gene>
<comment type="caution">
    <text evidence="2">The sequence shown here is derived from an EMBL/GenBank/DDBJ whole genome shotgun (WGS) entry which is preliminary data.</text>
</comment>
<feature type="region of interest" description="Disordered" evidence="1">
    <location>
        <begin position="14"/>
        <end position="56"/>
    </location>
</feature>
<dbReference type="InterPro" id="IPR022265">
    <property type="entry name" value="CHP03790"/>
</dbReference>